<accession>M0K304</accession>
<evidence type="ECO:0000256" key="1">
    <source>
        <dbReference type="SAM" id="MobiDB-lite"/>
    </source>
</evidence>
<name>M0K304_9EURY</name>
<gene>
    <name evidence="2" type="ORF">C435_15468</name>
</gene>
<protein>
    <submittedName>
        <fullName evidence="2">Uncharacterized protein</fullName>
    </submittedName>
</protein>
<evidence type="ECO:0000313" key="3">
    <source>
        <dbReference type="Proteomes" id="UP000011687"/>
    </source>
</evidence>
<dbReference type="AlphaFoldDB" id="M0K304"/>
<proteinExistence type="predicted"/>
<keyword evidence="3" id="KW-1185">Reference proteome</keyword>
<dbReference type="Proteomes" id="UP000011687">
    <property type="component" value="Unassembled WGS sequence"/>
</dbReference>
<comment type="caution">
    <text evidence="2">The sequence shown here is derived from an EMBL/GenBank/DDBJ whole genome shotgun (WGS) entry which is preliminary data.</text>
</comment>
<evidence type="ECO:0000313" key="2">
    <source>
        <dbReference type="EMBL" id="EMA14489.1"/>
    </source>
</evidence>
<feature type="region of interest" description="Disordered" evidence="1">
    <location>
        <begin position="1"/>
        <end position="45"/>
    </location>
</feature>
<organism evidence="2 3">
    <name type="scientific">Haloarcula marismortui ATCC 33799</name>
    <dbReference type="NCBI Taxonomy" id="662475"/>
    <lineage>
        <taxon>Archaea</taxon>
        <taxon>Methanobacteriati</taxon>
        <taxon>Methanobacteriota</taxon>
        <taxon>Stenosarchaea group</taxon>
        <taxon>Halobacteria</taxon>
        <taxon>Halobacteriales</taxon>
        <taxon>Haloarculaceae</taxon>
        <taxon>Haloarcula</taxon>
    </lineage>
</organism>
<reference evidence="2 3" key="1">
    <citation type="journal article" date="2014" name="PLoS Genet.">
        <title>Phylogenetically driven sequencing of extremely halophilic archaea reveals strategies for static and dynamic osmo-response.</title>
        <authorList>
            <person name="Becker E.A."/>
            <person name="Seitzer P.M."/>
            <person name="Tritt A."/>
            <person name="Larsen D."/>
            <person name="Krusor M."/>
            <person name="Yao A.I."/>
            <person name="Wu D."/>
            <person name="Madern D."/>
            <person name="Eisen J.A."/>
            <person name="Darling A.E."/>
            <person name="Facciotti M.T."/>
        </authorList>
    </citation>
    <scope>NUCLEOTIDE SEQUENCE [LARGE SCALE GENOMIC DNA]</scope>
    <source>
        <strain evidence="2 3">ATCC 33799</strain>
    </source>
</reference>
<sequence length="80" mass="8479">MSSKSGPDGPQPSFPEGKAGGTERQTDSSSGCIYETPDGQCGDPGATYDMDGISVELCHGHMFAVLEQNDLERSQAQVER</sequence>
<dbReference type="EMBL" id="AOLS01000076">
    <property type="protein sequence ID" value="EMA14489.1"/>
    <property type="molecule type" value="Genomic_DNA"/>
</dbReference>